<proteinExistence type="inferred from homology"/>
<name>A0A835XQP5_9CHLO</name>
<accession>A0A835XQP5</accession>
<comment type="similarity">
    <text evidence="1">Belongs to the glycosyltransferase 90 family.</text>
</comment>
<dbReference type="InterPro" id="IPR006598">
    <property type="entry name" value="CAP10"/>
</dbReference>
<dbReference type="GO" id="GO:0016740">
    <property type="term" value="F:transferase activity"/>
    <property type="evidence" value="ECO:0007669"/>
    <property type="project" value="UniProtKB-KW"/>
</dbReference>
<reference evidence="4" key="1">
    <citation type="journal article" date="2020" name="bioRxiv">
        <title>Comparative genomics of Chlamydomonas.</title>
        <authorList>
            <person name="Craig R.J."/>
            <person name="Hasan A.R."/>
            <person name="Ness R.W."/>
            <person name="Keightley P.D."/>
        </authorList>
    </citation>
    <scope>NUCLEOTIDE SEQUENCE</scope>
    <source>
        <strain evidence="4">CCAP 11/70</strain>
    </source>
</reference>
<protein>
    <recommendedName>
        <fullName evidence="3">Glycosyl transferase CAP10 domain-containing protein</fullName>
    </recommendedName>
</protein>
<evidence type="ECO:0000256" key="2">
    <source>
        <dbReference type="ARBA" id="ARBA00022679"/>
    </source>
</evidence>
<evidence type="ECO:0000259" key="3">
    <source>
        <dbReference type="SMART" id="SM00672"/>
    </source>
</evidence>
<dbReference type="PANTHER" id="PTHR12203">
    <property type="entry name" value="KDEL LYS-ASP-GLU-LEU CONTAINING - RELATED"/>
    <property type="match status" value="1"/>
</dbReference>
<organism evidence="4 5">
    <name type="scientific">Edaphochlamys debaryana</name>
    <dbReference type="NCBI Taxonomy" id="47281"/>
    <lineage>
        <taxon>Eukaryota</taxon>
        <taxon>Viridiplantae</taxon>
        <taxon>Chlorophyta</taxon>
        <taxon>core chlorophytes</taxon>
        <taxon>Chlorophyceae</taxon>
        <taxon>CS clade</taxon>
        <taxon>Chlamydomonadales</taxon>
        <taxon>Chlamydomonadales incertae sedis</taxon>
        <taxon>Edaphochlamys</taxon>
    </lineage>
</organism>
<keyword evidence="5" id="KW-1185">Reference proteome</keyword>
<feature type="domain" description="Glycosyl transferase CAP10" evidence="3">
    <location>
        <begin position="83"/>
        <end position="348"/>
    </location>
</feature>
<dbReference type="EMBL" id="JAEHOE010000084">
    <property type="protein sequence ID" value="KAG2488341.1"/>
    <property type="molecule type" value="Genomic_DNA"/>
</dbReference>
<dbReference type="AlphaFoldDB" id="A0A835XQP5"/>
<comment type="caution">
    <text evidence="4">The sequence shown here is derived from an EMBL/GenBank/DDBJ whole genome shotgun (WGS) entry which is preliminary data.</text>
</comment>
<evidence type="ECO:0000313" key="5">
    <source>
        <dbReference type="Proteomes" id="UP000612055"/>
    </source>
</evidence>
<sequence length="430" mass="49561">MLARIQKDIAWIDKVGGITDAMIRNISLVCNKQVSCQCNTRAIRMMIKDGELYLTSVQPGFRLGPQEFAGFLLELYETTKLYRLPDVEFAYNGDDDANSPVFNWADGKEGEQSVFHGGPFPLLTWSKGPKSFGILTPYSGAFRCVDDSFDSILMRLDEIQRSSPWEEKKSVAFGRWNEFCAVYVEQEPPLPDGSYFPCPRRHWPKLTDQHKDIMDVRVLHTQVDGKAVASVPLMHQNRWKYLVSTDGWAISSKFDKYLLLGSTIIKSWSSRFGFYYDALKPGEHYLLAMTQNSTDLIQAIRWAQANDQQAATIAANAQRFAVRHLHRRARLCYYRILMEELAKRMKYVPDCSKRTLCIPAGQFLEFMTTYPRTYKSCMGTQEVLMRHGVNYTLQQGKYPRDRLQAMLADERLFPIDTDIPLMDDMPYFIC</sequence>
<dbReference type="SMART" id="SM00672">
    <property type="entry name" value="CAP10"/>
    <property type="match status" value="1"/>
</dbReference>
<gene>
    <name evidence="4" type="ORF">HYH03_013031</name>
</gene>
<dbReference type="PANTHER" id="PTHR12203:SF35">
    <property type="entry name" value="PROTEIN O-GLUCOSYLTRANSFERASE 1"/>
    <property type="match status" value="1"/>
</dbReference>
<keyword evidence="2" id="KW-0808">Transferase</keyword>
<dbReference type="Proteomes" id="UP000612055">
    <property type="component" value="Unassembled WGS sequence"/>
</dbReference>
<dbReference type="OrthoDB" id="541052at2759"/>
<dbReference type="Pfam" id="PF05686">
    <property type="entry name" value="Glyco_transf_90"/>
    <property type="match status" value="1"/>
</dbReference>
<dbReference type="InterPro" id="IPR051091">
    <property type="entry name" value="O-Glucosyltr/Glycosyltrsf_90"/>
</dbReference>
<evidence type="ECO:0000313" key="4">
    <source>
        <dbReference type="EMBL" id="KAG2488341.1"/>
    </source>
</evidence>
<evidence type="ECO:0000256" key="1">
    <source>
        <dbReference type="ARBA" id="ARBA00010118"/>
    </source>
</evidence>